<gene>
    <name evidence="1" type="ORF">DRF65_16060</name>
</gene>
<comment type="caution">
    <text evidence="1">The sequence shown here is derived from an EMBL/GenBank/DDBJ whole genome shotgun (WGS) entry which is preliminary data.</text>
</comment>
<organism evidence="1 2">
    <name type="scientific">Chryseobacterium pennae</name>
    <dbReference type="NCBI Taxonomy" id="2258962"/>
    <lineage>
        <taxon>Bacteria</taxon>
        <taxon>Pseudomonadati</taxon>
        <taxon>Bacteroidota</taxon>
        <taxon>Flavobacteriia</taxon>
        <taxon>Flavobacteriales</taxon>
        <taxon>Weeksellaceae</taxon>
        <taxon>Chryseobacterium group</taxon>
        <taxon>Chryseobacterium</taxon>
    </lineage>
</organism>
<sequence length="135" mass="15823">MYKKLKKHSIKHENEVDFHEFNKRILRTIENLSITEVVSNCFHYEVTQKTNKGILISYHPQRIDISIFPSSSKYDYKLADILVNYLAFYSNGFFLDTSPRGKFSPPYDDKMKNDNRGYFIIPKVSETISTKISKG</sequence>
<evidence type="ECO:0000313" key="1">
    <source>
        <dbReference type="EMBL" id="REC61451.1"/>
    </source>
</evidence>
<keyword evidence="2" id="KW-1185">Reference proteome</keyword>
<protein>
    <submittedName>
        <fullName evidence="1">Uncharacterized protein</fullName>
    </submittedName>
</protein>
<dbReference type="RefSeq" id="WP_115971777.1">
    <property type="nucleotide sequence ID" value="NZ_QNVT01000015.1"/>
</dbReference>
<dbReference type="AlphaFoldDB" id="A0A3D9C7J9"/>
<dbReference type="Proteomes" id="UP000256686">
    <property type="component" value="Unassembled WGS sequence"/>
</dbReference>
<reference evidence="2" key="1">
    <citation type="submission" date="2018-06" db="EMBL/GenBank/DDBJ databases">
        <authorList>
            <person name="Lum Nde A."/>
            <person name="Hugo C."/>
        </authorList>
    </citation>
    <scope>NUCLEOTIDE SEQUENCE [LARGE SCALE GENOMIC DNA]</scope>
    <source>
        <strain evidence="2">1_F178</strain>
    </source>
</reference>
<proteinExistence type="predicted"/>
<accession>A0A3D9C7J9</accession>
<evidence type="ECO:0000313" key="2">
    <source>
        <dbReference type="Proteomes" id="UP000256686"/>
    </source>
</evidence>
<name>A0A3D9C7J9_9FLAO</name>
<dbReference type="EMBL" id="QNVT01000015">
    <property type="protein sequence ID" value="REC61451.1"/>
    <property type="molecule type" value="Genomic_DNA"/>
</dbReference>